<organism evidence="2 3">
    <name type="scientific">Paucibacter sediminis</name>
    <dbReference type="NCBI Taxonomy" id="3019553"/>
    <lineage>
        <taxon>Bacteria</taxon>
        <taxon>Pseudomonadati</taxon>
        <taxon>Pseudomonadota</taxon>
        <taxon>Betaproteobacteria</taxon>
        <taxon>Burkholderiales</taxon>
        <taxon>Sphaerotilaceae</taxon>
        <taxon>Roseateles</taxon>
    </lineage>
</organism>
<sequence>MSIVKRVALLLLLALLLGLAWLVWRFQARPSLEPYLPLALPAAAAPQPAGELRVTFLGVSSLLLSDGETALLTDGFFTRPAGREVLLGKIAPDRALIARSLQRAGIAKLDAVIALHSHYDHAMDSPEVAQRTGAMLLGSASTAQIARGWGLAPERMQLLQDGQVLRYGRFEITVLRSRHFPHPLAMGEITEPLRPPVRADAYREGGSYQLLVKHEGRSLLIAGSAGFVPERLRGLQAEVVYLGIGGLGGKDEAYRADYWRETVQLTQAKRVIPIHWDDFTLPLDQPLRPGRLLFDDMEASMAFLQRRAAAEGVELRLALPWQAVDPFAGLRR</sequence>
<accession>A0AA95SNA5</accession>
<name>A0AA95SNA5_9BURK</name>
<dbReference type="KEGG" id="pais:PFX98_01655"/>
<dbReference type="EMBL" id="CP116346">
    <property type="protein sequence ID" value="WIT12337.1"/>
    <property type="molecule type" value="Genomic_DNA"/>
</dbReference>
<keyword evidence="3" id="KW-1185">Reference proteome</keyword>
<feature type="domain" description="Metallo-beta-lactamase" evidence="1">
    <location>
        <begin position="58"/>
        <end position="275"/>
    </location>
</feature>
<dbReference type="CDD" id="cd06262">
    <property type="entry name" value="metallo-hydrolase-like_MBL-fold"/>
    <property type="match status" value="1"/>
</dbReference>
<evidence type="ECO:0000313" key="2">
    <source>
        <dbReference type="EMBL" id="WIT12337.1"/>
    </source>
</evidence>
<dbReference type="SMART" id="SM00849">
    <property type="entry name" value="Lactamase_B"/>
    <property type="match status" value="1"/>
</dbReference>
<reference evidence="2" key="1">
    <citation type="submission" date="2023-01" db="EMBL/GenBank/DDBJ databases">
        <title>Whole genome sequence of Paucibacter sp. S2-9 isolated from pond sediment.</title>
        <authorList>
            <person name="Jung J.Y."/>
        </authorList>
    </citation>
    <scope>NUCLEOTIDE SEQUENCE</scope>
    <source>
        <strain evidence="2">S2-9</strain>
    </source>
</reference>
<dbReference type="Pfam" id="PF00753">
    <property type="entry name" value="Lactamase_B"/>
    <property type="match status" value="1"/>
</dbReference>
<dbReference type="RefSeq" id="WP_285233435.1">
    <property type="nucleotide sequence ID" value="NZ_CP116346.1"/>
</dbReference>
<protein>
    <submittedName>
        <fullName evidence="2">MBL fold metallo-hydrolase</fullName>
    </submittedName>
</protein>
<dbReference type="SUPFAM" id="SSF56281">
    <property type="entry name" value="Metallo-hydrolase/oxidoreductase"/>
    <property type="match status" value="1"/>
</dbReference>
<gene>
    <name evidence="2" type="ORF">PFX98_01655</name>
</gene>
<dbReference type="InterPro" id="IPR001279">
    <property type="entry name" value="Metallo-B-lactamas"/>
</dbReference>
<dbReference type="Proteomes" id="UP001177769">
    <property type="component" value="Chromosome"/>
</dbReference>
<dbReference type="InterPro" id="IPR036866">
    <property type="entry name" value="RibonucZ/Hydroxyglut_hydro"/>
</dbReference>
<dbReference type="InterPro" id="IPR050114">
    <property type="entry name" value="UPF0173_UPF0282_UlaG_hydrolase"/>
</dbReference>
<dbReference type="PANTHER" id="PTHR43546">
    <property type="entry name" value="UPF0173 METAL-DEPENDENT HYDROLASE MJ1163-RELATED"/>
    <property type="match status" value="1"/>
</dbReference>
<evidence type="ECO:0000259" key="1">
    <source>
        <dbReference type="SMART" id="SM00849"/>
    </source>
</evidence>
<evidence type="ECO:0000313" key="3">
    <source>
        <dbReference type="Proteomes" id="UP001177769"/>
    </source>
</evidence>
<proteinExistence type="predicted"/>
<dbReference type="PANTHER" id="PTHR43546:SF3">
    <property type="entry name" value="UPF0173 METAL-DEPENDENT HYDROLASE MJ1163"/>
    <property type="match status" value="1"/>
</dbReference>
<dbReference type="AlphaFoldDB" id="A0AA95SNA5"/>
<dbReference type="Gene3D" id="3.60.15.10">
    <property type="entry name" value="Ribonuclease Z/Hydroxyacylglutathione hydrolase-like"/>
    <property type="match status" value="1"/>
</dbReference>